<dbReference type="GO" id="GO:0005634">
    <property type="term" value="C:nucleus"/>
    <property type="evidence" value="ECO:0007669"/>
    <property type="project" value="UniProtKB-ARBA"/>
</dbReference>
<dbReference type="SMART" id="SM00586">
    <property type="entry name" value="ZnF_DBF"/>
    <property type="match status" value="1"/>
</dbReference>
<dbReference type="GO" id="GO:0008270">
    <property type="term" value="F:zinc ion binding"/>
    <property type="evidence" value="ECO:0007669"/>
    <property type="project" value="UniProtKB-KW"/>
</dbReference>
<dbReference type="FunFam" id="6.10.250.3410:FF:000001">
    <property type="entry name" value="Protein DBF4 homolog A"/>
    <property type="match status" value="1"/>
</dbReference>
<feature type="region of interest" description="Disordered" evidence="5">
    <location>
        <begin position="376"/>
        <end position="400"/>
    </location>
</feature>
<proteinExistence type="predicted"/>
<dbReference type="AlphaFoldDB" id="A0AAD5UFN5"/>
<dbReference type="InterPro" id="IPR006572">
    <property type="entry name" value="Znf_DBF"/>
</dbReference>
<keyword evidence="8" id="KW-1185">Reference proteome</keyword>
<dbReference type="GO" id="GO:0003676">
    <property type="term" value="F:nucleic acid binding"/>
    <property type="evidence" value="ECO:0007669"/>
    <property type="project" value="InterPro"/>
</dbReference>
<evidence type="ECO:0000259" key="6">
    <source>
        <dbReference type="PROSITE" id="PS51265"/>
    </source>
</evidence>
<evidence type="ECO:0000256" key="1">
    <source>
        <dbReference type="ARBA" id="ARBA00022723"/>
    </source>
</evidence>
<evidence type="ECO:0000256" key="2">
    <source>
        <dbReference type="ARBA" id="ARBA00022771"/>
    </source>
</evidence>
<protein>
    <recommendedName>
        <fullName evidence="6">DBF4-type domain-containing protein</fullName>
    </recommendedName>
</protein>
<dbReference type="Pfam" id="PF07535">
    <property type="entry name" value="zf-DBF"/>
    <property type="match status" value="1"/>
</dbReference>
<name>A0AAD5UFN5_9FUNG</name>
<dbReference type="Proteomes" id="UP001210925">
    <property type="component" value="Unassembled WGS sequence"/>
</dbReference>
<evidence type="ECO:0000256" key="4">
    <source>
        <dbReference type="PROSITE-ProRule" id="PRU00600"/>
    </source>
</evidence>
<sequence>MQQLEKFKTFVFYFDDLDSTKYQKITEFGAKIKKNLSLEITHFISNQNEIIEFARVMNKLVWKLATVLNKLEIIREQNKENRMKLVPPIKRDPRVDPLKESRKSNKLLQLLSMEKTGGTRKEFTLPFIQILETSNQYKPILEYQGKLQSSIIYSRKDKPSAFSLEKQINLKESISSKTNSTVNSCMTTSTAKSVKRKTVGGYCENCNVKYSCLKKHLESFKHQKLTKSNLFQSVDVFISKLNQNRKSLEKKSIENIGFKEMNGLNSFKERELMDILEQKEVQTMEGKETVDFVMSETLDNGEKMDRVDANDKNLDIPMVSEINGGQENTAMGKMIEESNTEACLNNNEKVEESNLTEAVVDKDMEIVYTSDIQKHDSVGETSGSKDNTHEELFKPQDTLEKQQEIQSTIFNKDATVDEKKEEILPIEVKCEKLKEKGFVIKIPNIHYVPRTLESKNTETKTPDQDEFKECQQEIKNEVVGKLEADQVVNKEVPNKADIEHPIIPGFEEGEKSSAIEIIVENLTEAHMNDCQVQSTCDIVENDGQDLNIASFKSTLDNMTDCLTSYFTAGKDVDMQSTKSQSEMDIEILQHSSVELEDGELIEELEEGELFEKDLKCESIEQLENVEKQLDAFRNKEIVKLDRKDANVDIQENIANPSVLYHVIDNDQATSEKQELSSQSADQCKNIEYVESFDDALVYNQNNAESPSYTSTTSQFPQFSFHMPNEMFIDDTAKAAPRVLFPESTNYFETETFKASTEYIQDLSDKTIDDIIDSGIELLKYGKSITNTQITQYGRCELVYNSPAKDNIRNDSNQKKTKDTNTCELLGFTTPTKHSLQSSDSGDSDSLVKYTSSNIRNNYKNDQNGVQIVSDVDRSSAYPQKKFDSTDRLLQELGLTGDSSLSQLSSEDMDFFKIDDLQNEQGAGNLASSYDLSSSFKDLDVFPEKPSIYASTKYDSPQRKNDNPLVYSTFSSPTKSENPLIGSSVQSGPIRQELVSTDIPSHEYESAREQQYIPNPYHRSNSKYSTHVFRMERNTQRYSPYFNRYNSPKSERSVDLDINGVPLVRPARKTRNK</sequence>
<evidence type="ECO:0000256" key="3">
    <source>
        <dbReference type="ARBA" id="ARBA00022833"/>
    </source>
</evidence>
<keyword evidence="2 4" id="KW-0863">Zinc-finger</keyword>
<evidence type="ECO:0000313" key="7">
    <source>
        <dbReference type="EMBL" id="KAJ3256943.1"/>
    </source>
</evidence>
<dbReference type="EMBL" id="JADGKB010000044">
    <property type="protein sequence ID" value="KAJ3256943.1"/>
    <property type="molecule type" value="Genomic_DNA"/>
</dbReference>
<organism evidence="7 8">
    <name type="scientific">Boothiomyces macroporosus</name>
    <dbReference type="NCBI Taxonomy" id="261099"/>
    <lineage>
        <taxon>Eukaryota</taxon>
        <taxon>Fungi</taxon>
        <taxon>Fungi incertae sedis</taxon>
        <taxon>Chytridiomycota</taxon>
        <taxon>Chytridiomycota incertae sedis</taxon>
        <taxon>Chytridiomycetes</taxon>
        <taxon>Rhizophydiales</taxon>
        <taxon>Terramycetaceae</taxon>
        <taxon>Boothiomyces</taxon>
    </lineage>
</organism>
<feature type="domain" description="DBF4-type" evidence="6">
    <location>
        <begin position="196"/>
        <end position="244"/>
    </location>
</feature>
<reference evidence="7" key="1">
    <citation type="submission" date="2020-05" db="EMBL/GenBank/DDBJ databases">
        <title>Phylogenomic resolution of chytrid fungi.</title>
        <authorList>
            <person name="Stajich J.E."/>
            <person name="Amses K."/>
            <person name="Simmons R."/>
            <person name="Seto K."/>
            <person name="Myers J."/>
            <person name="Bonds A."/>
            <person name="Quandt C.A."/>
            <person name="Barry K."/>
            <person name="Liu P."/>
            <person name="Grigoriev I."/>
            <person name="Longcore J.E."/>
            <person name="James T.Y."/>
        </authorList>
    </citation>
    <scope>NUCLEOTIDE SEQUENCE</scope>
    <source>
        <strain evidence="7">PLAUS21</strain>
    </source>
</reference>
<dbReference type="InterPro" id="IPR038545">
    <property type="entry name" value="Znf_DBF_sf"/>
</dbReference>
<feature type="compositionally biased region" description="Basic and acidic residues" evidence="5">
    <location>
        <begin position="386"/>
        <end position="400"/>
    </location>
</feature>
<accession>A0AAD5UFN5</accession>
<comment type="caution">
    <text evidence="7">The sequence shown here is derived from an EMBL/GenBank/DDBJ whole genome shotgun (WGS) entry which is preliminary data.</text>
</comment>
<gene>
    <name evidence="7" type="ORF">HK103_005061</name>
</gene>
<dbReference type="Gene3D" id="6.10.250.3410">
    <property type="entry name" value="DBF zinc finger"/>
    <property type="match status" value="1"/>
</dbReference>
<keyword evidence="1" id="KW-0479">Metal-binding</keyword>
<evidence type="ECO:0000256" key="5">
    <source>
        <dbReference type="SAM" id="MobiDB-lite"/>
    </source>
</evidence>
<evidence type="ECO:0000313" key="8">
    <source>
        <dbReference type="Proteomes" id="UP001210925"/>
    </source>
</evidence>
<dbReference type="PROSITE" id="PS51265">
    <property type="entry name" value="ZF_DBF4"/>
    <property type="match status" value="1"/>
</dbReference>
<keyword evidence="3" id="KW-0862">Zinc</keyword>